<evidence type="ECO:0000313" key="3">
    <source>
        <dbReference type="Proteomes" id="UP001634007"/>
    </source>
</evidence>
<dbReference type="EMBL" id="JBJKBG010000010">
    <property type="protein sequence ID" value="KAL3718990.1"/>
    <property type="molecule type" value="Genomic_DNA"/>
</dbReference>
<reference evidence="2 3" key="1">
    <citation type="submission" date="2024-11" db="EMBL/GenBank/DDBJ databases">
        <title>Chromosome-level genome assembly of Eucalyptus globulus Labill. provides insights into its genome evolution.</title>
        <authorList>
            <person name="Li X."/>
        </authorList>
    </citation>
    <scope>NUCLEOTIDE SEQUENCE [LARGE SCALE GENOMIC DNA]</scope>
    <source>
        <strain evidence="2">CL2024</strain>
        <tissue evidence="2">Fresh tender leaves</tissue>
    </source>
</reference>
<sequence>PSPSTSASSTGRLLRLVRTRPQAARSGGLTARSGIPTAKSGLHPPFDQPDSPPAPSFWDAPTSSSPLAPPPPPPPSTPSSSAADPSPLTS</sequence>
<dbReference type="Proteomes" id="UP001634007">
    <property type="component" value="Unassembled WGS sequence"/>
</dbReference>
<evidence type="ECO:0000256" key="1">
    <source>
        <dbReference type="SAM" id="MobiDB-lite"/>
    </source>
</evidence>
<feature type="non-terminal residue" evidence="2">
    <location>
        <position position="90"/>
    </location>
</feature>
<dbReference type="AlphaFoldDB" id="A0ABD3IYL2"/>
<feature type="compositionally biased region" description="Pro residues" evidence="1">
    <location>
        <begin position="67"/>
        <end position="77"/>
    </location>
</feature>
<feature type="compositionally biased region" description="Low complexity" evidence="1">
    <location>
        <begin position="78"/>
        <end position="90"/>
    </location>
</feature>
<proteinExistence type="predicted"/>
<organism evidence="2 3">
    <name type="scientific">Eucalyptus globulus</name>
    <name type="common">Tasmanian blue gum</name>
    <dbReference type="NCBI Taxonomy" id="34317"/>
    <lineage>
        <taxon>Eukaryota</taxon>
        <taxon>Viridiplantae</taxon>
        <taxon>Streptophyta</taxon>
        <taxon>Embryophyta</taxon>
        <taxon>Tracheophyta</taxon>
        <taxon>Spermatophyta</taxon>
        <taxon>Magnoliopsida</taxon>
        <taxon>eudicotyledons</taxon>
        <taxon>Gunneridae</taxon>
        <taxon>Pentapetalae</taxon>
        <taxon>rosids</taxon>
        <taxon>malvids</taxon>
        <taxon>Myrtales</taxon>
        <taxon>Myrtaceae</taxon>
        <taxon>Myrtoideae</taxon>
        <taxon>Eucalypteae</taxon>
        <taxon>Eucalyptus</taxon>
    </lineage>
</organism>
<feature type="region of interest" description="Disordered" evidence="1">
    <location>
        <begin position="1"/>
        <end position="90"/>
    </location>
</feature>
<gene>
    <name evidence="2" type="ORF">ACJRO7_004005</name>
</gene>
<name>A0ABD3IYL2_EUCGL</name>
<comment type="caution">
    <text evidence="2">The sequence shown here is derived from an EMBL/GenBank/DDBJ whole genome shotgun (WGS) entry which is preliminary data.</text>
</comment>
<protein>
    <submittedName>
        <fullName evidence="2">Uncharacterized protein</fullName>
    </submittedName>
</protein>
<feature type="compositionally biased region" description="Polar residues" evidence="1">
    <location>
        <begin position="1"/>
        <end position="11"/>
    </location>
</feature>
<evidence type="ECO:0000313" key="2">
    <source>
        <dbReference type="EMBL" id="KAL3718990.1"/>
    </source>
</evidence>
<keyword evidence="3" id="KW-1185">Reference proteome</keyword>
<accession>A0ABD3IYL2</accession>
<feature type="compositionally biased region" description="Pro residues" evidence="1">
    <location>
        <begin position="46"/>
        <end position="55"/>
    </location>
</feature>
<feature type="compositionally biased region" description="Low complexity" evidence="1">
    <location>
        <begin position="56"/>
        <end position="66"/>
    </location>
</feature>
<feature type="non-terminal residue" evidence="2">
    <location>
        <position position="1"/>
    </location>
</feature>